<evidence type="ECO:0000256" key="2">
    <source>
        <dbReference type="ARBA" id="ARBA00022475"/>
    </source>
</evidence>
<feature type="domain" description="Type II secretion system protein GspF" evidence="7">
    <location>
        <begin position="145"/>
        <end position="271"/>
    </location>
</feature>
<keyword evidence="3 6" id="KW-0812">Transmembrane</keyword>
<dbReference type="Pfam" id="PF00482">
    <property type="entry name" value="T2SSF"/>
    <property type="match status" value="2"/>
</dbReference>
<name>A0A7K4HQB0_9EURY</name>
<feature type="transmembrane region" description="Helical" evidence="6">
    <location>
        <begin position="545"/>
        <end position="570"/>
    </location>
</feature>
<evidence type="ECO:0000259" key="7">
    <source>
        <dbReference type="Pfam" id="PF00482"/>
    </source>
</evidence>
<dbReference type="Gene3D" id="1.20.81.30">
    <property type="entry name" value="Type II secretion system (T2SS), domain F"/>
    <property type="match status" value="1"/>
</dbReference>
<dbReference type="OrthoDB" id="12374at2157"/>
<dbReference type="GO" id="GO:0005886">
    <property type="term" value="C:plasma membrane"/>
    <property type="evidence" value="ECO:0007669"/>
    <property type="project" value="UniProtKB-SubCell"/>
</dbReference>
<feature type="domain" description="Type II secretion system protein GspF" evidence="7">
    <location>
        <begin position="440"/>
        <end position="565"/>
    </location>
</feature>
<reference evidence="8 9" key="1">
    <citation type="submission" date="2020-06" db="EMBL/GenBank/DDBJ databases">
        <title>Methanofollis fontis sp. nov., a methanogen isolated from marine sediments near a cold seep at Four-Way Closure Ridge offshore southwestern Taiwan.</title>
        <authorList>
            <person name="Chen S.-C."/>
            <person name="Teng N.-H."/>
            <person name="Lin Y.-S."/>
            <person name="Lai M.-C."/>
            <person name="Chen H.-H."/>
            <person name="Wang C.-C."/>
        </authorList>
    </citation>
    <scope>NUCLEOTIDE SEQUENCE [LARGE SCALE GENOMIC DNA]</scope>
    <source>
        <strain evidence="8 9">DSM 2702</strain>
    </source>
</reference>
<feature type="transmembrane region" description="Helical" evidence="6">
    <location>
        <begin position="629"/>
        <end position="646"/>
    </location>
</feature>
<keyword evidence="4 6" id="KW-1133">Transmembrane helix</keyword>
<evidence type="ECO:0000256" key="1">
    <source>
        <dbReference type="ARBA" id="ARBA00004651"/>
    </source>
</evidence>
<dbReference type="PANTHER" id="PTHR35402">
    <property type="entry name" value="INTEGRAL MEMBRANE PROTEIN-RELATED"/>
    <property type="match status" value="1"/>
</dbReference>
<feature type="transmembrane region" description="Helical" evidence="6">
    <location>
        <begin position="289"/>
        <end position="310"/>
    </location>
</feature>
<dbReference type="InterPro" id="IPR056569">
    <property type="entry name" value="ArlJ-like"/>
</dbReference>
<evidence type="ECO:0000313" key="8">
    <source>
        <dbReference type="EMBL" id="NVO67455.1"/>
    </source>
</evidence>
<keyword evidence="9" id="KW-1185">Reference proteome</keyword>
<feature type="transmembrane region" description="Helical" evidence="6">
    <location>
        <begin position="44"/>
        <end position="66"/>
    </location>
</feature>
<comment type="caution">
    <text evidence="8">The sequence shown here is derived from an EMBL/GenBank/DDBJ whole genome shotgun (WGS) entry which is preliminary data.</text>
</comment>
<dbReference type="EMBL" id="JABXWR010000001">
    <property type="protein sequence ID" value="NVO67455.1"/>
    <property type="molecule type" value="Genomic_DNA"/>
</dbReference>
<feature type="transmembrane region" description="Helical" evidence="6">
    <location>
        <begin position="372"/>
        <end position="389"/>
    </location>
</feature>
<comment type="subcellular location">
    <subcellularLocation>
        <location evidence="1">Cell membrane</location>
        <topology evidence="1">Multi-pass membrane protein</topology>
    </subcellularLocation>
</comment>
<keyword evidence="2" id="KW-1003">Cell membrane</keyword>
<protein>
    <submittedName>
        <fullName evidence="8">Type II secretion system F family protein</fullName>
    </submittedName>
</protein>
<dbReference type="AlphaFoldDB" id="A0A7K4HQB0"/>
<evidence type="ECO:0000256" key="6">
    <source>
        <dbReference type="SAM" id="Phobius"/>
    </source>
</evidence>
<sequence>MSDESRPGPFRRFVEAVVRQDRVKYNNLRQDLISARLGMTVEGYVGRSVQFALLAGLFFGLLIYFISGFVHLPTGSIQIVNILHLPMPDLQKGSSSWYLIRILAFMAAAAIAGAASYALALRYPVLERGNRETKINLSLHNTVSYIYAMRRGGAEIIDIFRSLSENAGIYGESAIEFRQVVRDADYFGMDVVSAIRHLSETTPSKKLKEFLEDLLSVIESGGNLSAFLSTRVRIYQEEARFEQKQFIGTLEFVGEAYVTAFVAGPLFLVIVMVVMGLLGGSAITQLSVVAYALLPIGSLIMILFIDLISVKEEGAERYTKMKVLDAFGEVRVVDVGGEETLFKQLTHYDRIRGIRGFIRAPLRGFVVDARRTFLITVPAALLYLLAIFLNLPPSLPFEAAVSAVDDHVVIAALLVMICYAVFFEAWRREIKGMEGAVPEFLARMAGINQVGLTLAQAIEILVRTNLGVLSYEIKRISKDIAWGANVQDALVRFEHRVRTPVVSRSVTLITTATRMSGNISEILTIASKDAQMSQVLRQERNAAMLLYLAVIYIAFFVFIFVVVVISAQFLPLLEDVATQAGQIGGTFGDIGNGSLLSIKRLLYHICLIQAFFSGLVAGKMGEGSVRAGVKHAAIMLFIGLAAFNLLV</sequence>
<keyword evidence="5 6" id="KW-0472">Membrane</keyword>
<dbReference type="Proteomes" id="UP000570823">
    <property type="component" value="Unassembled WGS sequence"/>
</dbReference>
<evidence type="ECO:0000256" key="3">
    <source>
        <dbReference type="ARBA" id="ARBA00022692"/>
    </source>
</evidence>
<evidence type="ECO:0000256" key="5">
    <source>
        <dbReference type="ARBA" id="ARBA00023136"/>
    </source>
</evidence>
<accession>A0A7K4HQB0</accession>
<dbReference type="InterPro" id="IPR018076">
    <property type="entry name" value="T2SS_GspF_dom"/>
</dbReference>
<feature type="transmembrane region" description="Helical" evidence="6">
    <location>
        <begin position="98"/>
        <end position="121"/>
    </location>
</feature>
<dbReference type="PANTHER" id="PTHR35402:SF1">
    <property type="entry name" value="TYPE II SECRETION SYSTEM PROTEIN GSPF DOMAIN-CONTAINING PROTEIN"/>
    <property type="match status" value="1"/>
</dbReference>
<feature type="transmembrane region" description="Helical" evidence="6">
    <location>
        <begin position="256"/>
        <end position="283"/>
    </location>
</feature>
<organism evidence="8 9">
    <name type="scientific">Methanofollis tationis</name>
    <dbReference type="NCBI Taxonomy" id="81417"/>
    <lineage>
        <taxon>Archaea</taxon>
        <taxon>Methanobacteriati</taxon>
        <taxon>Methanobacteriota</taxon>
        <taxon>Stenosarchaea group</taxon>
        <taxon>Methanomicrobia</taxon>
        <taxon>Methanomicrobiales</taxon>
        <taxon>Methanomicrobiaceae</taxon>
        <taxon>Methanofollis</taxon>
    </lineage>
</organism>
<dbReference type="RefSeq" id="WP_176789043.1">
    <property type="nucleotide sequence ID" value="NZ_JABXWR010000001.1"/>
</dbReference>
<dbReference type="InterPro" id="IPR042094">
    <property type="entry name" value="T2SS_GspF_sf"/>
</dbReference>
<evidence type="ECO:0000313" key="9">
    <source>
        <dbReference type="Proteomes" id="UP000570823"/>
    </source>
</evidence>
<gene>
    <name evidence="8" type="ORF">HWN36_09090</name>
</gene>
<evidence type="ECO:0000256" key="4">
    <source>
        <dbReference type="ARBA" id="ARBA00022989"/>
    </source>
</evidence>
<feature type="transmembrane region" description="Helical" evidence="6">
    <location>
        <begin position="601"/>
        <end position="617"/>
    </location>
</feature>
<feature type="transmembrane region" description="Helical" evidence="6">
    <location>
        <begin position="409"/>
        <end position="426"/>
    </location>
</feature>
<proteinExistence type="predicted"/>